<dbReference type="RefSeq" id="WP_174406432.1">
    <property type="nucleotide sequence ID" value="NZ_BLVO01000016.1"/>
</dbReference>
<dbReference type="CDD" id="cd06587">
    <property type="entry name" value="VOC"/>
    <property type="match status" value="1"/>
</dbReference>
<dbReference type="InterPro" id="IPR029068">
    <property type="entry name" value="Glyas_Bleomycin-R_OHBP_Dase"/>
</dbReference>
<dbReference type="PANTHER" id="PTHR21366:SF31">
    <property type="entry name" value="METALLOTHIOL TRANSFERASE FOSB"/>
    <property type="match status" value="1"/>
</dbReference>
<keyword evidence="3" id="KW-1185">Reference proteome</keyword>
<dbReference type="Gene3D" id="3.10.180.10">
    <property type="entry name" value="2,3-Dihydroxybiphenyl 1,2-Dioxygenase, domain 1"/>
    <property type="match status" value="1"/>
</dbReference>
<feature type="domain" description="VOC" evidence="1">
    <location>
        <begin position="6"/>
        <end position="134"/>
    </location>
</feature>
<dbReference type="InterPro" id="IPR050383">
    <property type="entry name" value="GlyoxalaseI/FosfomycinResist"/>
</dbReference>
<dbReference type="InterPro" id="IPR037523">
    <property type="entry name" value="VOC_core"/>
</dbReference>
<reference evidence="2 3" key="1">
    <citation type="submission" date="2020-05" db="EMBL/GenBank/DDBJ databases">
        <title>Draft genome sequence of Desulfovibrio sp. strain HN2T.</title>
        <authorList>
            <person name="Ueno A."/>
            <person name="Tamazawa S."/>
            <person name="Tamamura S."/>
            <person name="Murakami T."/>
            <person name="Kiyama T."/>
            <person name="Inomata H."/>
            <person name="Amano Y."/>
            <person name="Miyakawa K."/>
            <person name="Tamaki H."/>
            <person name="Naganuma T."/>
            <person name="Kaneko K."/>
        </authorList>
    </citation>
    <scope>NUCLEOTIDE SEQUENCE [LARGE SCALE GENOMIC DNA]</scope>
    <source>
        <strain evidence="2 3">HN2</strain>
    </source>
</reference>
<dbReference type="Pfam" id="PF00903">
    <property type="entry name" value="Glyoxalase"/>
    <property type="match status" value="1"/>
</dbReference>
<dbReference type="AlphaFoldDB" id="A0A7J0BNJ6"/>
<dbReference type="InterPro" id="IPR004360">
    <property type="entry name" value="Glyas_Fos-R_dOase_dom"/>
</dbReference>
<evidence type="ECO:0000313" key="2">
    <source>
        <dbReference type="EMBL" id="GFM34772.1"/>
    </source>
</evidence>
<dbReference type="EMBL" id="BLVO01000016">
    <property type="protein sequence ID" value="GFM34772.1"/>
    <property type="molecule type" value="Genomic_DNA"/>
</dbReference>
<comment type="caution">
    <text evidence="2">The sequence shown here is derived from an EMBL/GenBank/DDBJ whole genome shotgun (WGS) entry which is preliminary data.</text>
</comment>
<evidence type="ECO:0000313" key="3">
    <source>
        <dbReference type="Proteomes" id="UP000503840"/>
    </source>
</evidence>
<protein>
    <submittedName>
        <fullName evidence="2">Glyoxalase</fullName>
    </submittedName>
</protein>
<evidence type="ECO:0000259" key="1">
    <source>
        <dbReference type="PROSITE" id="PS51819"/>
    </source>
</evidence>
<dbReference type="PROSITE" id="PS51819">
    <property type="entry name" value="VOC"/>
    <property type="match status" value="1"/>
</dbReference>
<accession>A0A7J0BNJ6</accession>
<proteinExistence type="predicted"/>
<organism evidence="2 3">
    <name type="scientific">Desulfovibrio subterraneus</name>
    <dbReference type="NCBI Taxonomy" id="2718620"/>
    <lineage>
        <taxon>Bacteria</taxon>
        <taxon>Pseudomonadati</taxon>
        <taxon>Thermodesulfobacteriota</taxon>
        <taxon>Desulfovibrionia</taxon>
        <taxon>Desulfovibrionales</taxon>
        <taxon>Desulfovibrionaceae</taxon>
        <taxon>Desulfovibrio</taxon>
    </lineage>
</organism>
<dbReference type="PANTHER" id="PTHR21366">
    <property type="entry name" value="GLYOXALASE FAMILY PROTEIN"/>
    <property type="match status" value="1"/>
</dbReference>
<name>A0A7J0BNJ6_9BACT</name>
<dbReference type="Proteomes" id="UP000503840">
    <property type="component" value="Unassembled WGS sequence"/>
</dbReference>
<dbReference type="SUPFAM" id="SSF54593">
    <property type="entry name" value="Glyoxalase/Bleomycin resistance protein/Dihydroxybiphenyl dioxygenase"/>
    <property type="match status" value="1"/>
</dbReference>
<gene>
    <name evidence="2" type="ORF">DSM101010T_31370</name>
</gene>
<sequence length="196" mass="21989">MTRYTGVNHLAMATGDMDATVRFWRDLLGMRLVAGLGHEGYRQYFFEISATDMIAFFEWEGVEPLVEKDHGVPVRGRYAFDHVAVGVADSEALWEIRDRLEGAGIWVSEPVDHGFIHSVYTFDPNGIALEFSCMVPGVDVREHPRMTDSAPCAAALQGPEPVAGVWPEGTPTPAEDRMVYPGEGHDFLHRKRNRWD</sequence>